<dbReference type="PANTHER" id="PTHR21109">
    <property type="entry name" value="MITOCHONDRIAL 28S RIBOSOMAL PROTEIN S21"/>
    <property type="match status" value="1"/>
</dbReference>
<dbReference type="GO" id="GO:0006412">
    <property type="term" value="P:translation"/>
    <property type="evidence" value="ECO:0007669"/>
    <property type="project" value="UniProtKB-UniRule"/>
</dbReference>
<keyword evidence="3 5" id="KW-0687">Ribonucleoprotein</keyword>
<dbReference type="GO" id="GO:0005840">
    <property type="term" value="C:ribosome"/>
    <property type="evidence" value="ECO:0007669"/>
    <property type="project" value="UniProtKB-KW"/>
</dbReference>
<dbReference type="AlphaFoldDB" id="A0A8J4M1G0"/>
<dbReference type="InterPro" id="IPR038380">
    <property type="entry name" value="Ribosomal_bS21_sf"/>
</dbReference>
<protein>
    <recommendedName>
        <fullName evidence="4 5">Small ribosomal subunit protein bS21</fullName>
    </recommendedName>
</protein>
<reference evidence="8" key="1">
    <citation type="submission" date="2021-04" db="EMBL/GenBank/DDBJ databases">
        <title>Draft genome sequence of Xylanibacillus composti strain K13.</title>
        <authorList>
            <person name="Uke A."/>
            <person name="Chhe C."/>
            <person name="Baramee S."/>
            <person name="Kosugi A."/>
        </authorList>
    </citation>
    <scope>NUCLEOTIDE SEQUENCE</scope>
    <source>
        <strain evidence="8">K13</strain>
    </source>
</reference>
<dbReference type="InterPro" id="IPR018278">
    <property type="entry name" value="Ribosomal_bS21_CS"/>
</dbReference>
<dbReference type="GO" id="GO:1990904">
    <property type="term" value="C:ribonucleoprotein complex"/>
    <property type="evidence" value="ECO:0007669"/>
    <property type="project" value="UniProtKB-KW"/>
</dbReference>
<dbReference type="EMBL" id="BOVK01000011">
    <property type="protein sequence ID" value="GIQ68030.1"/>
    <property type="molecule type" value="Genomic_DNA"/>
</dbReference>
<gene>
    <name evidence="5" type="primary">rpsU</name>
    <name evidence="8" type="ORF">XYCOK13_08540</name>
</gene>
<dbReference type="NCBIfam" id="TIGR00030">
    <property type="entry name" value="S21p"/>
    <property type="match status" value="1"/>
</dbReference>
<proteinExistence type="inferred from homology"/>
<name>A0A8J4M1G0_9BACL</name>
<dbReference type="InterPro" id="IPR001911">
    <property type="entry name" value="Ribosomal_bS21"/>
</dbReference>
<keyword evidence="2 5" id="KW-0689">Ribosomal protein</keyword>
<dbReference type="HAMAP" id="MF_00358">
    <property type="entry name" value="Ribosomal_bS21"/>
    <property type="match status" value="1"/>
</dbReference>
<organism evidence="8 9">
    <name type="scientific">Xylanibacillus composti</name>
    <dbReference type="NCBI Taxonomy" id="1572762"/>
    <lineage>
        <taxon>Bacteria</taxon>
        <taxon>Bacillati</taxon>
        <taxon>Bacillota</taxon>
        <taxon>Bacilli</taxon>
        <taxon>Bacillales</taxon>
        <taxon>Paenibacillaceae</taxon>
        <taxon>Xylanibacillus</taxon>
    </lineage>
</organism>
<evidence type="ECO:0000256" key="4">
    <source>
        <dbReference type="ARBA" id="ARBA00035135"/>
    </source>
</evidence>
<comment type="caution">
    <text evidence="8">The sequence shown here is derived from an EMBL/GenBank/DDBJ whole genome shotgun (WGS) entry which is preliminary data.</text>
</comment>
<dbReference type="PANTHER" id="PTHR21109:SF22">
    <property type="entry name" value="SMALL RIBOSOMAL SUBUNIT PROTEIN BS21"/>
    <property type="match status" value="1"/>
</dbReference>
<dbReference type="GO" id="GO:0003735">
    <property type="term" value="F:structural constituent of ribosome"/>
    <property type="evidence" value="ECO:0007669"/>
    <property type="project" value="InterPro"/>
</dbReference>
<accession>A0A8J4M1G0</accession>
<sequence length="57" mass="6700">MSETKVRKNESLDAALRRFKKGLAKDGVLAEIKKRKHYEKPSVKRKKKSEAARKRKF</sequence>
<evidence type="ECO:0000256" key="6">
    <source>
        <dbReference type="RuleBase" id="RU000667"/>
    </source>
</evidence>
<evidence type="ECO:0000256" key="5">
    <source>
        <dbReference type="HAMAP-Rule" id="MF_00358"/>
    </source>
</evidence>
<dbReference type="PROSITE" id="PS01181">
    <property type="entry name" value="RIBOSOMAL_S21"/>
    <property type="match status" value="1"/>
</dbReference>
<evidence type="ECO:0000256" key="1">
    <source>
        <dbReference type="ARBA" id="ARBA00006640"/>
    </source>
</evidence>
<dbReference type="Gene3D" id="1.20.5.1150">
    <property type="entry name" value="Ribosomal protein S8"/>
    <property type="match status" value="1"/>
</dbReference>
<comment type="similarity">
    <text evidence="1 5 6">Belongs to the bacterial ribosomal protein bS21 family.</text>
</comment>
<feature type="region of interest" description="Disordered" evidence="7">
    <location>
        <begin position="37"/>
        <end position="57"/>
    </location>
</feature>
<evidence type="ECO:0000313" key="9">
    <source>
        <dbReference type="Proteomes" id="UP000677918"/>
    </source>
</evidence>
<dbReference type="RefSeq" id="WP_213410646.1">
    <property type="nucleotide sequence ID" value="NZ_BOVK01000011.1"/>
</dbReference>
<evidence type="ECO:0000256" key="2">
    <source>
        <dbReference type="ARBA" id="ARBA00022980"/>
    </source>
</evidence>
<evidence type="ECO:0000256" key="7">
    <source>
        <dbReference type="SAM" id="MobiDB-lite"/>
    </source>
</evidence>
<evidence type="ECO:0000313" key="8">
    <source>
        <dbReference type="EMBL" id="GIQ68030.1"/>
    </source>
</evidence>
<keyword evidence="9" id="KW-1185">Reference proteome</keyword>
<dbReference type="PRINTS" id="PR00976">
    <property type="entry name" value="RIBOSOMALS21"/>
</dbReference>
<evidence type="ECO:0000256" key="3">
    <source>
        <dbReference type="ARBA" id="ARBA00023274"/>
    </source>
</evidence>
<dbReference type="Proteomes" id="UP000677918">
    <property type="component" value="Unassembled WGS sequence"/>
</dbReference>
<dbReference type="Pfam" id="PF01165">
    <property type="entry name" value="Ribosomal_S21"/>
    <property type="match status" value="1"/>
</dbReference>